<dbReference type="AlphaFoldDB" id="A0A2N0AP75"/>
<dbReference type="EMBL" id="NPDX01000001">
    <property type="protein sequence ID" value="PJZ86126.1"/>
    <property type="molecule type" value="Genomic_DNA"/>
</dbReference>
<proteinExistence type="predicted"/>
<gene>
    <name evidence="1" type="ORF">CH364_08135</name>
</gene>
<evidence type="ECO:0000313" key="2">
    <source>
        <dbReference type="Proteomes" id="UP000232145"/>
    </source>
</evidence>
<dbReference type="Proteomes" id="UP000232145">
    <property type="component" value="Unassembled WGS sequence"/>
</dbReference>
<name>A0A2N0AP75_9LEPT</name>
<dbReference type="OrthoDB" id="333388at2"/>
<reference evidence="1 2" key="1">
    <citation type="submission" date="2017-07" db="EMBL/GenBank/DDBJ databases">
        <title>Leptospira spp. isolated from tropical soils.</title>
        <authorList>
            <person name="Thibeaux R."/>
            <person name="Iraola G."/>
            <person name="Ferres I."/>
            <person name="Bierque E."/>
            <person name="Girault D."/>
            <person name="Soupe-Gilbert M.-E."/>
            <person name="Picardeau M."/>
            <person name="Goarant C."/>
        </authorList>
    </citation>
    <scope>NUCLEOTIDE SEQUENCE [LARGE SCALE GENOMIC DNA]</scope>
    <source>
        <strain evidence="1 2">FH2-B-A1</strain>
    </source>
</reference>
<sequence length="118" mass="13439">MESGTTFDLQFYSLNLDGGENTGLPARFYQSFLGGTLLKESFGHSELKLTSGETIVFSKNTEHCPVRPGTITIRCDQKVKNHPQFSSLKLIEQVPGKNYSLWEDPWGNWVWIYFTDSK</sequence>
<protein>
    <recommendedName>
        <fullName evidence="3">VOC family protein</fullName>
    </recommendedName>
</protein>
<evidence type="ECO:0000313" key="1">
    <source>
        <dbReference type="EMBL" id="PJZ86126.1"/>
    </source>
</evidence>
<evidence type="ECO:0008006" key="3">
    <source>
        <dbReference type="Google" id="ProtNLM"/>
    </source>
</evidence>
<accession>A0A2N0AP75</accession>
<dbReference type="CDD" id="cd06587">
    <property type="entry name" value="VOC"/>
    <property type="match status" value="1"/>
</dbReference>
<dbReference type="RefSeq" id="WP_100743026.1">
    <property type="nucleotide sequence ID" value="NZ_NPDW01000001.1"/>
</dbReference>
<organism evidence="1 2">
    <name type="scientific">Leptospira harrisiae</name>
    <dbReference type="NCBI Taxonomy" id="2023189"/>
    <lineage>
        <taxon>Bacteria</taxon>
        <taxon>Pseudomonadati</taxon>
        <taxon>Spirochaetota</taxon>
        <taxon>Spirochaetia</taxon>
        <taxon>Leptospirales</taxon>
        <taxon>Leptospiraceae</taxon>
        <taxon>Leptospira</taxon>
    </lineage>
</organism>
<comment type="caution">
    <text evidence="1">The sequence shown here is derived from an EMBL/GenBank/DDBJ whole genome shotgun (WGS) entry which is preliminary data.</text>
</comment>
<keyword evidence="2" id="KW-1185">Reference proteome</keyword>